<reference evidence="1 2" key="1">
    <citation type="submission" date="2018-09" db="EMBL/GenBank/DDBJ databases">
        <title>Marinorhizobium profundi gen. nov., sp. nov., isolated from a deep-sea sediment sample from the New Britain Trench and proposal of Marinorhizobiaceae fam. nov. in the order Rhizobiales of the class Alphaproteobacteria.</title>
        <authorList>
            <person name="Cao J."/>
        </authorList>
    </citation>
    <scope>NUCLEOTIDE SEQUENCE [LARGE SCALE GENOMIC DNA]</scope>
    <source>
        <strain evidence="1 2">WS11</strain>
    </source>
</reference>
<name>A0A3Q8XLZ9_9HYPH</name>
<dbReference type="KEGG" id="abaw:D5400_04475"/>
<sequence>MAVIKRPSKRDDLIRLQQFCERKMKHQTSLRVKHVQDPLRAIQPLVYPLMHNIEGAANCFLLEDSFVGQKNPVDRFGAVLFGELELINRQDWLQALLQGLSSLLAGRSLRDQKPRALSMFHLA</sequence>
<evidence type="ECO:0000313" key="1">
    <source>
        <dbReference type="EMBL" id="AZN70626.1"/>
    </source>
</evidence>
<evidence type="ECO:0000313" key="2">
    <source>
        <dbReference type="Proteomes" id="UP000268192"/>
    </source>
</evidence>
<gene>
    <name evidence="1" type="ORF">D5400_04475</name>
</gene>
<dbReference type="AlphaFoldDB" id="A0A3Q8XLZ9"/>
<protein>
    <submittedName>
        <fullName evidence="1">Uncharacterized protein</fullName>
    </submittedName>
</protein>
<accession>A0A3Q8XLZ9</accession>
<proteinExistence type="predicted"/>
<keyword evidence="2" id="KW-1185">Reference proteome</keyword>
<organism evidence="1 2">
    <name type="scientific">Georhizobium profundi</name>
    <dbReference type="NCBI Taxonomy" id="2341112"/>
    <lineage>
        <taxon>Bacteria</taxon>
        <taxon>Pseudomonadati</taxon>
        <taxon>Pseudomonadota</taxon>
        <taxon>Alphaproteobacteria</taxon>
        <taxon>Hyphomicrobiales</taxon>
        <taxon>Rhizobiaceae</taxon>
        <taxon>Georhizobium</taxon>
    </lineage>
</organism>
<dbReference type="EMBL" id="CP032509">
    <property type="protein sequence ID" value="AZN70626.1"/>
    <property type="molecule type" value="Genomic_DNA"/>
</dbReference>
<dbReference type="Proteomes" id="UP000268192">
    <property type="component" value="Chromosome"/>
</dbReference>